<gene>
    <name evidence="5" type="ORF">FF38_07466</name>
</gene>
<comment type="similarity">
    <text evidence="1">Belongs to the CNPPD1 family.</text>
</comment>
<evidence type="ECO:0000313" key="5">
    <source>
        <dbReference type="EMBL" id="KNC30429.1"/>
    </source>
</evidence>
<accession>A0A0L0CG29</accession>
<dbReference type="OMA" id="MMISTKF"/>
<reference evidence="5 6" key="1">
    <citation type="journal article" date="2015" name="Nat. Commun.">
        <title>Lucilia cuprina genome unlocks parasitic fly biology to underpin future interventions.</title>
        <authorList>
            <person name="Anstead C.A."/>
            <person name="Korhonen P.K."/>
            <person name="Young N.D."/>
            <person name="Hall R.S."/>
            <person name="Jex A.R."/>
            <person name="Murali S.C."/>
            <person name="Hughes D.S."/>
            <person name="Lee S.F."/>
            <person name="Perry T."/>
            <person name="Stroehlein A.J."/>
            <person name="Ansell B.R."/>
            <person name="Breugelmans B."/>
            <person name="Hofmann A."/>
            <person name="Qu J."/>
            <person name="Dugan S."/>
            <person name="Lee S.L."/>
            <person name="Chao H."/>
            <person name="Dinh H."/>
            <person name="Han Y."/>
            <person name="Doddapaneni H.V."/>
            <person name="Worley K.C."/>
            <person name="Muzny D.M."/>
            <person name="Ioannidis P."/>
            <person name="Waterhouse R.M."/>
            <person name="Zdobnov E.M."/>
            <person name="James P.J."/>
            <person name="Bagnall N.H."/>
            <person name="Kotze A.C."/>
            <person name="Gibbs R.A."/>
            <person name="Richards S."/>
            <person name="Batterham P."/>
            <person name="Gasser R.B."/>
        </authorList>
    </citation>
    <scope>NUCLEOTIDE SEQUENCE [LARGE SCALE GENOMIC DNA]</scope>
    <source>
        <strain evidence="5 6">LS</strain>
        <tissue evidence="5">Full body</tissue>
    </source>
</reference>
<dbReference type="OrthoDB" id="244495at2759"/>
<dbReference type="Pfam" id="PF08613">
    <property type="entry name" value="Cyclin"/>
    <property type="match status" value="1"/>
</dbReference>
<dbReference type="EMBL" id="JRES01000523">
    <property type="protein sequence ID" value="KNC30429.1"/>
    <property type="molecule type" value="Genomic_DNA"/>
</dbReference>
<dbReference type="Proteomes" id="UP000037069">
    <property type="component" value="Unassembled WGS sequence"/>
</dbReference>
<evidence type="ECO:0000256" key="1">
    <source>
        <dbReference type="ARBA" id="ARBA00038508"/>
    </source>
</evidence>
<keyword evidence="4" id="KW-0812">Transmembrane</keyword>
<keyword evidence="4" id="KW-0472">Membrane</keyword>
<dbReference type="PANTHER" id="PTHR15615">
    <property type="match status" value="1"/>
</dbReference>
<evidence type="ECO:0000256" key="2">
    <source>
        <dbReference type="ARBA" id="ARBA00040808"/>
    </source>
</evidence>
<keyword evidence="3" id="KW-0175">Coiled coil</keyword>
<keyword evidence="6" id="KW-1185">Reference proteome</keyword>
<dbReference type="GO" id="GO:0005634">
    <property type="term" value="C:nucleus"/>
    <property type="evidence" value="ECO:0007669"/>
    <property type="project" value="TreeGrafter"/>
</dbReference>
<dbReference type="GO" id="GO:0000307">
    <property type="term" value="C:cyclin-dependent protein kinase holoenzyme complex"/>
    <property type="evidence" value="ECO:0007669"/>
    <property type="project" value="TreeGrafter"/>
</dbReference>
<comment type="caution">
    <text evidence="5">The sequence shown here is derived from an EMBL/GenBank/DDBJ whole genome shotgun (WGS) entry which is preliminary data.</text>
</comment>
<dbReference type="GO" id="GO:0016538">
    <property type="term" value="F:cyclin-dependent protein serine/threonine kinase regulator activity"/>
    <property type="evidence" value="ECO:0007669"/>
    <property type="project" value="TreeGrafter"/>
</dbReference>
<dbReference type="InterPro" id="IPR036915">
    <property type="entry name" value="Cyclin-like_sf"/>
</dbReference>
<keyword evidence="4" id="KW-1133">Transmembrane helix</keyword>
<dbReference type="GO" id="GO:0019901">
    <property type="term" value="F:protein kinase binding"/>
    <property type="evidence" value="ECO:0007669"/>
    <property type="project" value="InterPro"/>
</dbReference>
<proteinExistence type="inferred from homology"/>
<sequence length="461" mass="53177">MGRRQGCVIKTSATPTKTTKKVLSHDEFMKRINKTLYFGNDFLDSDDDNVAPALEMSKPLAEYASELFSESHRGYTLNRLSCVEASSLQSATPATLIMALIYLDRLNVTDPGYVRRITPQELFIVSMMISTKFYVGYDEEIYMSDWAEYGNISEDNLKQLELNFLSAIDWNIYISNEQFFEKLTSIEKTLARRQGLRRGWLTYSELIQMLPSFTLAKFLLNNITVIAVSYAASVITIAGALFLAAQIPGTSLHRQRSSQITTNNTDILSETDVIDAGVKLNGSTPLTTTSHVDIMQQHNHTQNMALNVEDELLKLERQYREEALRDSVQQKNNEINTEFRLTLPQQMLMAKINVNQKCAKHGQQYQQQAQWFAHKEEYSDYGKMSLEDKNNYRNELYRQALLMPTRPNYRTKEICTGFKPERKHFKSYDNSTVVGLLWHFLADTVQHTSFMRLPFVWLKFM</sequence>
<evidence type="ECO:0000256" key="3">
    <source>
        <dbReference type="SAM" id="Coils"/>
    </source>
</evidence>
<evidence type="ECO:0000313" key="6">
    <source>
        <dbReference type="Proteomes" id="UP000037069"/>
    </source>
</evidence>
<protein>
    <recommendedName>
        <fullName evidence="2">Protein CNPPD1</fullName>
    </recommendedName>
</protein>
<dbReference type="InterPro" id="IPR013922">
    <property type="entry name" value="Cyclin_PHO80-like"/>
</dbReference>
<dbReference type="AlphaFoldDB" id="A0A0L0CG29"/>
<evidence type="ECO:0000256" key="4">
    <source>
        <dbReference type="SAM" id="Phobius"/>
    </source>
</evidence>
<name>A0A0L0CG29_LUCCU</name>
<dbReference type="Gene3D" id="1.10.472.10">
    <property type="entry name" value="Cyclin-like"/>
    <property type="match status" value="1"/>
</dbReference>
<dbReference type="SUPFAM" id="SSF47954">
    <property type="entry name" value="Cyclin-like"/>
    <property type="match status" value="1"/>
</dbReference>
<organism evidence="5 6">
    <name type="scientific">Lucilia cuprina</name>
    <name type="common">Green bottle fly</name>
    <name type="synonym">Australian sheep blowfly</name>
    <dbReference type="NCBI Taxonomy" id="7375"/>
    <lineage>
        <taxon>Eukaryota</taxon>
        <taxon>Metazoa</taxon>
        <taxon>Ecdysozoa</taxon>
        <taxon>Arthropoda</taxon>
        <taxon>Hexapoda</taxon>
        <taxon>Insecta</taxon>
        <taxon>Pterygota</taxon>
        <taxon>Neoptera</taxon>
        <taxon>Endopterygota</taxon>
        <taxon>Diptera</taxon>
        <taxon>Brachycera</taxon>
        <taxon>Muscomorpha</taxon>
        <taxon>Oestroidea</taxon>
        <taxon>Calliphoridae</taxon>
        <taxon>Luciliinae</taxon>
        <taxon>Lucilia</taxon>
    </lineage>
</organism>
<dbReference type="PANTHER" id="PTHR15615:SF108">
    <property type="entry name" value="PROTEIN CNPPD1"/>
    <property type="match status" value="1"/>
</dbReference>
<feature type="coiled-coil region" evidence="3">
    <location>
        <begin position="298"/>
        <end position="325"/>
    </location>
</feature>
<feature type="transmembrane region" description="Helical" evidence="4">
    <location>
        <begin position="226"/>
        <end position="247"/>
    </location>
</feature>
<dbReference type="CDD" id="cd20557">
    <property type="entry name" value="CYCLIN_ScPCL1-like"/>
    <property type="match status" value="1"/>
</dbReference>
<dbReference type="STRING" id="7375.A0A0L0CG29"/>